<keyword evidence="3 5" id="KW-1133">Transmembrane helix</keyword>
<dbReference type="EMBL" id="JAVRHN010000004">
    <property type="protein sequence ID" value="MDT0685883.1"/>
    <property type="molecule type" value="Genomic_DNA"/>
</dbReference>
<comment type="subcellular location">
    <subcellularLocation>
        <location evidence="1">Membrane</location>
        <topology evidence="1">Multi-pass membrane protein</topology>
    </subcellularLocation>
</comment>
<evidence type="ECO:0000256" key="3">
    <source>
        <dbReference type="ARBA" id="ARBA00022989"/>
    </source>
</evidence>
<organism evidence="6 7">
    <name type="scientific">Autumnicola psychrophila</name>
    <dbReference type="NCBI Taxonomy" id="3075592"/>
    <lineage>
        <taxon>Bacteria</taxon>
        <taxon>Pseudomonadati</taxon>
        <taxon>Bacteroidota</taxon>
        <taxon>Flavobacteriia</taxon>
        <taxon>Flavobacteriales</taxon>
        <taxon>Flavobacteriaceae</taxon>
        <taxon>Autumnicola</taxon>
    </lineage>
</organism>
<proteinExistence type="predicted"/>
<gene>
    <name evidence="6" type="ORF">RM541_05880</name>
</gene>
<feature type="transmembrane region" description="Helical" evidence="5">
    <location>
        <begin position="61"/>
        <end position="94"/>
    </location>
</feature>
<dbReference type="Pfam" id="PF09685">
    <property type="entry name" value="MamF_MmsF"/>
    <property type="match status" value="1"/>
</dbReference>
<accession>A0ABU3DQ86</accession>
<evidence type="ECO:0000256" key="4">
    <source>
        <dbReference type="ARBA" id="ARBA00023136"/>
    </source>
</evidence>
<dbReference type="RefSeq" id="WP_311499295.1">
    <property type="nucleotide sequence ID" value="NZ_JAVRHN010000004.1"/>
</dbReference>
<keyword evidence="4 5" id="KW-0472">Membrane</keyword>
<sequence length="118" mass="13287">MESYTAMREDRQMLVITHISQLLDLITGIGGFIVPLILWATQKDRVMGMDEHGKMIMNFQISLFLYSIICIPLIFLFGIGLLLLGIIWIFGIVLPIINAIKASNGEPCNYPFSLKLIS</sequence>
<comment type="caution">
    <text evidence="6">The sequence shown here is derived from an EMBL/GenBank/DDBJ whole genome shotgun (WGS) entry which is preliminary data.</text>
</comment>
<evidence type="ECO:0000256" key="5">
    <source>
        <dbReference type="SAM" id="Phobius"/>
    </source>
</evidence>
<evidence type="ECO:0000256" key="1">
    <source>
        <dbReference type="ARBA" id="ARBA00004141"/>
    </source>
</evidence>
<evidence type="ECO:0000256" key="2">
    <source>
        <dbReference type="ARBA" id="ARBA00022692"/>
    </source>
</evidence>
<reference evidence="6 7" key="1">
    <citation type="submission" date="2023-09" db="EMBL/GenBank/DDBJ databases">
        <authorList>
            <person name="Rey-Velasco X."/>
        </authorList>
    </citation>
    <scope>NUCLEOTIDE SEQUENCE [LARGE SCALE GENOMIC DNA]</scope>
    <source>
        <strain evidence="6 7">F225</strain>
    </source>
</reference>
<protein>
    <submittedName>
        <fullName evidence="6">DUF4870 domain-containing protein</fullName>
    </submittedName>
</protein>
<name>A0ABU3DQ86_9FLAO</name>
<keyword evidence="2 5" id="KW-0812">Transmembrane</keyword>
<dbReference type="Proteomes" id="UP001253848">
    <property type="component" value="Unassembled WGS sequence"/>
</dbReference>
<dbReference type="InterPro" id="IPR019109">
    <property type="entry name" value="MamF_MmsF"/>
</dbReference>
<evidence type="ECO:0000313" key="7">
    <source>
        <dbReference type="Proteomes" id="UP001253848"/>
    </source>
</evidence>
<keyword evidence="7" id="KW-1185">Reference proteome</keyword>
<feature type="transmembrane region" description="Helical" evidence="5">
    <location>
        <begin position="21"/>
        <end position="41"/>
    </location>
</feature>
<evidence type="ECO:0000313" key="6">
    <source>
        <dbReference type="EMBL" id="MDT0685883.1"/>
    </source>
</evidence>